<sequence length="76" mass="8978">MTRVGNWEKIRRNCQRTIIEREGHIGKEGDKVDEHIVDDRDQSTREKQVIEVDDQDNQASENEDVEVENIINDEEQ</sequence>
<organism evidence="2 3">
    <name type="scientific">Linum trigynum</name>
    <dbReference type="NCBI Taxonomy" id="586398"/>
    <lineage>
        <taxon>Eukaryota</taxon>
        <taxon>Viridiplantae</taxon>
        <taxon>Streptophyta</taxon>
        <taxon>Embryophyta</taxon>
        <taxon>Tracheophyta</taxon>
        <taxon>Spermatophyta</taxon>
        <taxon>Magnoliopsida</taxon>
        <taxon>eudicotyledons</taxon>
        <taxon>Gunneridae</taxon>
        <taxon>Pentapetalae</taxon>
        <taxon>rosids</taxon>
        <taxon>fabids</taxon>
        <taxon>Malpighiales</taxon>
        <taxon>Linaceae</taxon>
        <taxon>Linum</taxon>
    </lineage>
</organism>
<evidence type="ECO:0000256" key="1">
    <source>
        <dbReference type="SAM" id="MobiDB-lite"/>
    </source>
</evidence>
<reference evidence="2 3" key="1">
    <citation type="submission" date="2024-04" db="EMBL/GenBank/DDBJ databases">
        <authorList>
            <person name="Fracassetti M."/>
        </authorList>
    </citation>
    <scope>NUCLEOTIDE SEQUENCE [LARGE SCALE GENOMIC DNA]</scope>
</reference>
<proteinExistence type="predicted"/>
<name>A0AAV2CF05_9ROSI</name>
<accession>A0AAV2CF05</accession>
<protein>
    <submittedName>
        <fullName evidence="2">Uncharacterized protein</fullName>
    </submittedName>
</protein>
<evidence type="ECO:0000313" key="2">
    <source>
        <dbReference type="EMBL" id="CAL1354761.1"/>
    </source>
</evidence>
<feature type="compositionally biased region" description="Acidic residues" evidence="1">
    <location>
        <begin position="51"/>
        <end position="76"/>
    </location>
</feature>
<feature type="region of interest" description="Disordered" evidence="1">
    <location>
        <begin position="25"/>
        <end position="76"/>
    </location>
</feature>
<keyword evidence="3" id="KW-1185">Reference proteome</keyword>
<feature type="compositionally biased region" description="Basic and acidic residues" evidence="1">
    <location>
        <begin position="25"/>
        <end position="50"/>
    </location>
</feature>
<dbReference type="AlphaFoldDB" id="A0AAV2CF05"/>
<dbReference type="EMBL" id="OZ034813">
    <property type="protein sequence ID" value="CAL1354761.1"/>
    <property type="molecule type" value="Genomic_DNA"/>
</dbReference>
<dbReference type="Proteomes" id="UP001497516">
    <property type="component" value="Chromosome 1"/>
</dbReference>
<evidence type="ECO:0000313" key="3">
    <source>
        <dbReference type="Proteomes" id="UP001497516"/>
    </source>
</evidence>
<gene>
    <name evidence="2" type="ORF">LTRI10_LOCUS2552</name>
</gene>